<dbReference type="InterPro" id="IPR012337">
    <property type="entry name" value="RNaseH-like_sf"/>
</dbReference>
<dbReference type="SUPFAM" id="SSF53098">
    <property type="entry name" value="Ribonuclease H-like"/>
    <property type="match status" value="1"/>
</dbReference>
<dbReference type="Proteomes" id="UP000478052">
    <property type="component" value="Unassembled WGS sequence"/>
</dbReference>
<sequence length="332" mass="37855">SNDHCYKAKTLYNMFKDKNNLLYFTFLKPILGEAQHINQMFQSNSADRTKLLNSLIYLIESLAKKVVTPACKEDLLTANIQSFLHPNPYLGYDFEEQVKKNKPSSEAEKVVRSVCINFIVELVSQLQQRLPSNITILKQSSFIAPDTCLNTVKPSIIPLAKSMYYPEENLGKLESQWNNLSLIKLTNITTTADLWAEINLYTDGSGLNPFKELVNFAKTILVLPWSNAEIERWFSQMSIIKNAHRNRMSTFMANAILTIKAGLKRKGECCDTYNLPQHILKQIGTMTSYQKGESTSTDDRPLADDQMLEDFEIDPDDPTPILFHISDDEELL</sequence>
<evidence type="ECO:0000313" key="1">
    <source>
        <dbReference type="EMBL" id="KAF0683916.1"/>
    </source>
</evidence>
<feature type="non-terminal residue" evidence="1">
    <location>
        <position position="1"/>
    </location>
</feature>
<dbReference type="AlphaFoldDB" id="A0A6G0VIX5"/>
<organism evidence="1 2">
    <name type="scientific">Aphis craccivora</name>
    <name type="common">Cowpea aphid</name>
    <dbReference type="NCBI Taxonomy" id="307492"/>
    <lineage>
        <taxon>Eukaryota</taxon>
        <taxon>Metazoa</taxon>
        <taxon>Ecdysozoa</taxon>
        <taxon>Arthropoda</taxon>
        <taxon>Hexapoda</taxon>
        <taxon>Insecta</taxon>
        <taxon>Pterygota</taxon>
        <taxon>Neoptera</taxon>
        <taxon>Paraneoptera</taxon>
        <taxon>Hemiptera</taxon>
        <taxon>Sternorrhyncha</taxon>
        <taxon>Aphidomorpha</taxon>
        <taxon>Aphidoidea</taxon>
        <taxon>Aphididae</taxon>
        <taxon>Aphidini</taxon>
        <taxon>Aphis</taxon>
        <taxon>Aphis</taxon>
    </lineage>
</organism>
<dbReference type="PANTHER" id="PTHR37162">
    <property type="entry name" value="HAT FAMILY DIMERISATION DOMAINCONTAINING PROTEIN-RELATED"/>
    <property type="match status" value="1"/>
</dbReference>
<name>A0A6G0VIX5_APHCR</name>
<proteinExistence type="predicted"/>
<dbReference type="OrthoDB" id="7691576at2759"/>
<comment type="caution">
    <text evidence="1">The sequence shown here is derived from an EMBL/GenBank/DDBJ whole genome shotgun (WGS) entry which is preliminary data.</text>
</comment>
<dbReference type="PANTHER" id="PTHR37162:SF1">
    <property type="entry name" value="BED-TYPE DOMAIN-CONTAINING PROTEIN"/>
    <property type="match status" value="1"/>
</dbReference>
<protein>
    <submittedName>
        <fullName evidence="1">Dimer Tnp hAT domain-containing protein</fullName>
    </submittedName>
</protein>
<dbReference type="EMBL" id="VUJU01017304">
    <property type="protein sequence ID" value="KAF0683916.1"/>
    <property type="molecule type" value="Genomic_DNA"/>
</dbReference>
<accession>A0A6G0VIX5</accession>
<keyword evidence="2" id="KW-1185">Reference proteome</keyword>
<evidence type="ECO:0000313" key="2">
    <source>
        <dbReference type="Proteomes" id="UP000478052"/>
    </source>
</evidence>
<reference evidence="1 2" key="1">
    <citation type="submission" date="2019-08" db="EMBL/GenBank/DDBJ databases">
        <title>Whole genome of Aphis craccivora.</title>
        <authorList>
            <person name="Voronova N.V."/>
            <person name="Shulinski R.S."/>
            <person name="Bandarenka Y.V."/>
            <person name="Zhorov D.G."/>
            <person name="Warner D."/>
        </authorList>
    </citation>
    <scope>NUCLEOTIDE SEQUENCE [LARGE SCALE GENOMIC DNA]</scope>
    <source>
        <strain evidence="1">180601</strain>
        <tissue evidence="1">Whole Body</tissue>
    </source>
</reference>
<gene>
    <name evidence="1" type="ORF">FWK35_00037811</name>
</gene>